<evidence type="ECO:0000256" key="3">
    <source>
        <dbReference type="ARBA" id="ARBA00022448"/>
    </source>
</evidence>
<protein>
    <submittedName>
        <fullName evidence="11">O-antigen export system permease protein</fullName>
    </submittedName>
</protein>
<evidence type="ECO:0000313" key="12">
    <source>
        <dbReference type="Proteomes" id="UP000063308"/>
    </source>
</evidence>
<evidence type="ECO:0000259" key="10">
    <source>
        <dbReference type="Pfam" id="PF01061"/>
    </source>
</evidence>
<feature type="transmembrane region" description="Helical" evidence="9">
    <location>
        <begin position="196"/>
        <end position="215"/>
    </location>
</feature>
<keyword evidence="8 9" id="KW-0472">Membrane</keyword>
<dbReference type="InterPro" id="IPR013525">
    <property type="entry name" value="ABC2_TM"/>
</dbReference>
<evidence type="ECO:0000256" key="4">
    <source>
        <dbReference type="ARBA" id="ARBA00022475"/>
    </source>
</evidence>
<accession>A0A0E4BJV7</accession>
<keyword evidence="3" id="KW-0813">Transport</keyword>
<feature type="transmembrane region" description="Helical" evidence="9">
    <location>
        <begin position="252"/>
        <end position="273"/>
    </location>
</feature>
<name>A0A0E4BJV7_9BRAD</name>
<evidence type="ECO:0000313" key="11">
    <source>
        <dbReference type="EMBL" id="BAR53983.1"/>
    </source>
</evidence>
<dbReference type="EMBL" id="AP014685">
    <property type="protein sequence ID" value="BAR53983.1"/>
    <property type="molecule type" value="Genomic_DNA"/>
</dbReference>
<feature type="transmembrane region" description="Helical" evidence="9">
    <location>
        <begin position="127"/>
        <end position="154"/>
    </location>
</feature>
<evidence type="ECO:0000256" key="2">
    <source>
        <dbReference type="ARBA" id="ARBA00007783"/>
    </source>
</evidence>
<proteinExistence type="inferred from homology"/>
<comment type="subcellular location">
    <subcellularLocation>
        <location evidence="1">Cell membrane</location>
        <topology evidence="1">Multi-pass membrane protein</topology>
    </subcellularLocation>
</comment>
<dbReference type="PANTHER" id="PTHR30413">
    <property type="entry name" value="INNER MEMBRANE TRANSPORT PERMEASE"/>
    <property type="match status" value="1"/>
</dbReference>
<feature type="domain" description="ABC-2 type transporter transmembrane" evidence="10">
    <location>
        <begin position="43"/>
        <end position="245"/>
    </location>
</feature>
<evidence type="ECO:0000256" key="9">
    <source>
        <dbReference type="SAM" id="Phobius"/>
    </source>
</evidence>
<dbReference type="GO" id="GO:0015774">
    <property type="term" value="P:polysaccharide transport"/>
    <property type="evidence" value="ECO:0007669"/>
    <property type="project" value="UniProtKB-KW"/>
</dbReference>
<sequence length="284" mass="32624">MELTMTMVLEPVGELNPELRSLEETAAEDLVRGLSKRELWGRLGWLDVKRRYRRTTIGPFWTSITLAIYTLSVGFVGAALWHQNIYEYLPFLASGMVVWMLVSTIATEACSMFIAGQALFRNIRFDYSVLAYALIWRNLLVFLHNLVVYFLVVLVLKPSLISFTLLLALPGLALVILNAVWISLFLGLVCLRFRDVPQLVTSVIQISMLVTPLFWPADTLTGMRRILFVDLNPLYHVLDVVRAPMMGRVPDAISYMVMIVMCIGGWWLSYAMFKRFRRRIAYWS</sequence>
<keyword evidence="4" id="KW-1003">Cell membrane</keyword>
<dbReference type="GO" id="GO:0005886">
    <property type="term" value="C:plasma membrane"/>
    <property type="evidence" value="ECO:0007669"/>
    <property type="project" value="UniProtKB-SubCell"/>
</dbReference>
<dbReference type="GO" id="GO:0140359">
    <property type="term" value="F:ABC-type transporter activity"/>
    <property type="evidence" value="ECO:0007669"/>
    <property type="project" value="InterPro"/>
</dbReference>
<dbReference type="GO" id="GO:0015920">
    <property type="term" value="P:lipopolysaccharide transport"/>
    <property type="evidence" value="ECO:0007669"/>
    <property type="project" value="TreeGrafter"/>
</dbReference>
<dbReference type="AlphaFoldDB" id="A0A0E4BJV7"/>
<keyword evidence="5 9" id="KW-0812">Transmembrane</keyword>
<gene>
    <name evidence="11" type="ORF">NK6_798</name>
</gene>
<evidence type="ECO:0000256" key="6">
    <source>
        <dbReference type="ARBA" id="ARBA00022989"/>
    </source>
</evidence>
<feature type="transmembrane region" description="Helical" evidence="9">
    <location>
        <begin position="60"/>
        <end position="82"/>
    </location>
</feature>
<evidence type="ECO:0000256" key="5">
    <source>
        <dbReference type="ARBA" id="ARBA00022692"/>
    </source>
</evidence>
<dbReference type="Pfam" id="PF01061">
    <property type="entry name" value="ABC2_membrane"/>
    <property type="match status" value="1"/>
</dbReference>
<organism evidence="11 12">
    <name type="scientific">Bradyrhizobium diazoefficiens</name>
    <dbReference type="NCBI Taxonomy" id="1355477"/>
    <lineage>
        <taxon>Bacteria</taxon>
        <taxon>Pseudomonadati</taxon>
        <taxon>Pseudomonadota</taxon>
        <taxon>Alphaproteobacteria</taxon>
        <taxon>Hyphomicrobiales</taxon>
        <taxon>Nitrobacteraceae</taxon>
        <taxon>Bradyrhizobium</taxon>
    </lineage>
</organism>
<keyword evidence="7" id="KW-0762">Sugar transport</keyword>
<keyword evidence="7" id="KW-0625">Polysaccharide transport</keyword>
<dbReference type="PANTHER" id="PTHR30413:SF10">
    <property type="entry name" value="CAPSULE POLYSACCHARIDE EXPORT INNER-MEMBRANE PROTEIN CTRC"/>
    <property type="match status" value="1"/>
</dbReference>
<reference evidence="11 12" key="1">
    <citation type="submission" date="2014-11" db="EMBL/GenBank/DDBJ databases">
        <title>Symbiosis island explosion on the genome of extra-slow-growing strains of soybean bradyrhizobia with massive insertion sequences.</title>
        <authorList>
            <person name="Iida T."/>
            <person name="Minamisawa K."/>
        </authorList>
    </citation>
    <scope>NUCLEOTIDE SEQUENCE [LARGE SCALE GENOMIC DNA]</scope>
    <source>
        <strain evidence="11 12">NK6</strain>
    </source>
</reference>
<dbReference type="Proteomes" id="UP000063308">
    <property type="component" value="Chromosome"/>
</dbReference>
<comment type="similarity">
    <text evidence="2">Belongs to the ABC-2 integral membrane protein family.</text>
</comment>
<evidence type="ECO:0000256" key="7">
    <source>
        <dbReference type="ARBA" id="ARBA00023047"/>
    </source>
</evidence>
<evidence type="ECO:0000256" key="8">
    <source>
        <dbReference type="ARBA" id="ARBA00023136"/>
    </source>
</evidence>
<keyword evidence="6 9" id="KW-1133">Transmembrane helix</keyword>
<feature type="transmembrane region" description="Helical" evidence="9">
    <location>
        <begin position="160"/>
        <end position="189"/>
    </location>
</feature>
<evidence type="ECO:0000256" key="1">
    <source>
        <dbReference type="ARBA" id="ARBA00004651"/>
    </source>
</evidence>
<feature type="transmembrane region" description="Helical" evidence="9">
    <location>
        <begin position="88"/>
        <end position="115"/>
    </location>
</feature>